<organism evidence="1 2">
    <name type="scientific">Amycolatopsis roodepoortensis</name>
    <dbReference type="NCBI Taxonomy" id="700274"/>
    <lineage>
        <taxon>Bacteria</taxon>
        <taxon>Bacillati</taxon>
        <taxon>Actinomycetota</taxon>
        <taxon>Actinomycetes</taxon>
        <taxon>Pseudonocardiales</taxon>
        <taxon>Pseudonocardiaceae</taxon>
        <taxon>Amycolatopsis</taxon>
    </lineage>
</organism>
<proteinExistence type="predicted"/>
<evidence type="ECO:0000313" key="1">
    <source>
        <dbReference type="EMBL" id="MBE1577738.1"/>
    </source>
</evidence>
<dbReference type="Proteomes" id="UP000656548">
    <property type="component" value="Unassembled WGS sequence"/>
</dbReference>
<dbReference type="EMBL" id="JADBEJ010000005">
    <property type="protein sequence ID" value="MBE1577738.1"/>
    <property type="molecule type" value="Genomic_DNA"/>
</dbReference>
<dbReference type="RefSeq" id="WP_192744860.1">
    <property type="nucleotide sequence ID" value="NZ_JADBEJ010000005.1"/>
</dbReference>
<evidence type="ECO:0000313" key="2">
    <source>
        <dbReference type="Proteomes" id="UP000656548"/>
    </source>
</evidence>
<keyword evidence="2" id="KW-1185">Reference proteome</keyword>
<reference evidence="1 2" key="1">
    <citation type="submission" date="2020-10" db="EMBL/GenBank/DDBJ databases">
        <title>Sequencing the genomes of 1000 actinobacteria strains.</title>
        <authorList>
            <person name="Klenk H.-P."/>
        </authorList>
    </citation>
    <scope>NUCLEOTIDE SEQUENCE [LARGE SCALE GENOMIC DNA]</scope>
    <source>
        <strain evidence="1 2">DSM 46661</strain>
    </source>
</reference>
<accession>A0ABR9LC40</accession>
<comment type="caution">
    <text evidence="1">The sequence shown here is derived from an EMBL/GenBank/DDBJ whole genome shotgun (WGS) entry which is preliminary data.</text>
</comment>
<evidence type="ECO:0008006" key="3">
    <source>
        <dbReference type="Google" id="ProtNLM"/>
    </source>
</evidence>
<name>A0ABR9LC40_9PSEU</name>
<protein>
    <recommendedName>
        <fullName evidence="3">TnsA endonuclease N-terminal domain-containing protein</fullName>
    </recommendedName>
</protein>
<gene>
    <name evidence="1" type="ORF">H4W30_004798</name>
</gene>
<sequence>MPAEKSQETGREGVFRAKQYLESTTYLRLSWTAYDHEKMCTRQRLDGSRKVYDLRGHFLGQRRHPLFVEAKKYSVVGSQASMYIEYLADIYSVTARACQDEMDDEAEFMWVTWHPFNLTHWSKLTRHDYVRDAVAEHGERLKLPATDDGFDIDDDLCRLVSKRLWLLVLSDRQQDLVLSPEELKVAMMHLKREGA</sequence>